<sequence length="154" mass="17872">MCGRRELQVDGFTGNKFRRDFQCRVTFRAMPRKRIKKTSRGEGDISLYKNACDEVKLRASLRHAAENKARVQLETLGETFQVKRGVRQGDPMSPKLFSAVLQNTFRKLIWDQHGLNIDGQKLNHLRFADDIVLFEEETGTLEKMIQDLNKEEES</sequence>
<evidence type="ECO:0000313" key="2">
    <source>
        <dbReference type="EMBL" id="GBP35411.1"/>
    </source>
</evidence>
<evidence type="ECO:0000313" key="3">
    <source>
        <dbReference type="Proteomes" id="UP000299102"/>
    </source>
</evidence>
<accession>A0A4C1V9B0</accession>
<keyword evidence="3" id="KW-1185">Reference proteome</keyword>
<dbReference type="EMBL" id="BGZK01000303">
    <property type="protein sequence ID" value="GBP35411.1"/>
    <property type="molecule type" value="Genomic_DNA"/>
</dbReference>
<comment type="caution">
    <text evidence="2">The sequence shown here is derived from an EMBL/GenBank/DDBJ whole genome shotgun (WGS) entry which is preliminary data.</text>
</comment>
<dbReference type="InterPro" id="IPR000477">
    <property type="entry name" value="RT_dom"/>
</dbReference>
<protein>
    <submittedName>
        <fullName evidence="2">Retrovirus-related Pol polyprotein from type-1 retrotransposable element R2</fullName>
    </submittedName>
</protein>
<organism evidence="2 3">
    <name type="scientific">Eumeta variegata</name>
    <name type="common">Bagworm moth</name>
    <name type="synonym">Eumeta japonica</name>
    <dbReference type="NCBI Taxonomy" id="151549"/>
    <lineage>
        <taxon>Eukaryota</taxon>
        <taxon>Metazoa</taxon>
        <taxon>Ecdysozoa</taxon>
        <taxon>Arthropoda</taxon>
        <taxon>Hexapoda</taxon>
        <taxon>Insecta</taxon>
        <taxon>Pterygota</taxon>
        <taxon>Neoptera</taxon>
        <taxon>Endopterygota</taxon>
        <taxon>Lepidoptera</taxon>
        <taxon>Glossata</taxon>
        <taxon>Ditrysia</taxon>
        <taxon>Tineoidea</taxon>
        <taxon>Psychidae</taxon>
        <taxon>Oiketicinae</taxon>
        <taxon>Eumeta</taxon>
    </lineage>
</organism>
<gene>
    <name evidence="2" type="ORF">EVAR_94862_1</name>
</gene>
<reference evidence="2 3" key="1">
    <citation type="journal article" date="2019" name="Commun. Biol.">
        <title>The bagworm genome reveals a unique fibroin gene that provides high tensile strength.</title>
        <authorList>
            <person name="Kono N."/>
            <person name="Nakamura H."/>
            <person name="Ohtoshi R."/>
            <person name="Tomita M."/>
            <person name="Numata K."/>
            <person name="Arakawa K."/>
        </authorList>
    </citation>
    <scope>NUCLEOTIDE SEQUENCE [LARGE SCALE GENOMIC DNA]</scope>
</reference>
<evidence type="ECO:0000259" key="1">
    <source>
        <dbReference type="Pfam" id="PF00078"/>
    </source>
</evidence>
<dbReference type="PANTHER" id="PTHR47027:SF20">
    <property type="entry name" value="REVERSE TRANSCRIPTASE-LIKE PROTEIN WITH RNA-DIRECTED DNA POLYMERASE DOMAIN"/>
    <property type="match status" value="1"/>
</dbReference>
<dbReference type="OrthoDB" id="8197512at2759"/>
<dbReference type="AlphaFoldDB" id="A0A4C1V9B0"/>
<dbReference type="Pfam" id="PF00078">
    <property type="entry name" value="RVT_1"/>
    <property type="match status" value="1"/>
</dbReference>
<dbReference type="PANTHER" id="PTHR47027">
    <property type="entry name" value="REVERSE TRANSCRIPTASE DOMAIN-CONTAINING PROTEIN"/>
    <property type="match status" value="1"/>
</dbReference>
<name>A0A4C1V9B0_EUMVA</name>
<proteinExistence type="predicted"/>
<dbReference type="Proteomes" id="UP000299102">
    <property type="component" value="Unassembled WGS sequence"/>
</dbReference>
<feature type="domain" description="Reverse transcriptase" evidence="1">
    <location>
        <begin position="50"/>
        <end position="149"/>
    </location>
</feature>